<keyword evidence="1" id="KW-0175">Coiled coil</keyword>
<dbReference type="EMBL" id="JAKIKT010000004">
    <property type="protein sequence ID" value="MCL2914610.1"/>
    <property type="molecule type" value="Genomic_DNA"/>
</dbReference>
<keyword evidence="4" id="KW-1185">Reference proteome</keyword>
<evidence type="ECO:0000256" key="1">
    <source>
        <dbReference type="SAM" id="Coils"/>
    </source>
</evidence>
<gene>
    <name evidence="3" type="ORF">L2725_12615</name>
</gene>
<evidence type="ECO:0000313" key="3">
    <source>
        <dbReference type="EMBL" id="MCL2914610.1"/>
    </source>
</evidence>
<feature type="coiled-coil region" evidence="1">
    <location>
        <begin position="34"/>
        <end position="75"/>
    </location>
</feature>
<feature type="region of interest" description="Disordered" evidence="2">
    <location>
        <begin position="81"/>
        <end position="115"/>
    </location>
</feature>
<comment type="caution">
    <text evidence="3">The sequence shown here is derived from an EMBL/GenBank/DDBJ whole genome shotgun (WGS) entry which is preliminary data.</text>
</comment>
<evidence type="ECO:0000313" key="4">
    <source>
        <dbReference type="Proteomes" id="UP001202831"/>
    </source>
</evidence>
<organism evidence="3 4">
    <name type="scientific">Shewanella corallii</name>
    <dbReference type="NCBI Taxonomy" id="560080"/>
    <lineage>
        <taxon>Bacteria</taxon>
        <taxon>Pseudomonadati</taxon>
        <taxon>Pseudomonadota</taxon>
        <taxon>Gammaproteobacteria</taxon>
        <taxon>Alteromonadales</taxon>
        <taxon>Shewanellaceae</taxon>
        <taxon>Shewanella</taxon>
    </lineage>
</organism>
<feature type="compositionally biased region" description="Basic residues" evidence="2">
    <location>
        <begin position="81"/>
        <end position="92"/>
    </location>
</feature>
<proteinExistence type="predicted"/>
<reference evidence="3 4" key="1">
    <citation type="submission" date="2022-01" db="EMBL/GenBank/DDBJ databases">
        <title>Whole genome-based taxonomy of the Shewanellaceae.</title>
        <authorList>
            <person name="Martin-Rodriguez A.J."/>
        </authorList>
    </citation>
    <scope>NUCLEOTIDE SEQUENCE [LARGE SCALE GENOMIC DNA]</scope>
    <source>
        <strain evidence="3 4">DSM 21332</strain>
    </source>
</reference>
<dbReference type="Proteomes" id="UP001202831">
    <property type="component" value="Unassembled WGS sequence"/>
</dbReference>
<dbReference type="RefSeq" id="WP_249249287.1">
    <property type="nucleotide sequence ID" value="NZ_JAKIKT010000004.1"/>
</dbReference>
<evidence type="ECO:0000256" key="2">
    <source>
        <dbReference type="SAM" id="MobiDB-lite"/>
    </source>
</evidence>
<name>A0ABT0N8A8_9GAMM</name>
<sequence length="115" mass="12302">MSVTDIAVLEKRFAQYQLDAEKTAQAAKEATDIANKAIDKADKAELIAEQAKKKMKKAKKELKQARALQVAHKNAAKKFAVKRAKKQSKQAKKSGTPKALVASAKLNGAASPSAA</sequence>
<accession>A0ABT0N8A8</accession>
<protein>
    <submittedName>
        <fullName evidence="3">Uncharacterized protein</fullName>
    </submittedName>
</protein>